<comment type="caution">
    <text evidence="2">The sequence shown here is derived from an EMBL/GenBank/DDBJ whole genome shotgun (WGS) entry which is preliminary data.</text>
</comment>
<dbReference type="OrthoDB" id="3153136at2759"/>
<dbReference type="AlphaFoldDB" id="A0A815WIN7"/>
<feature type="transmembrane region" description="Helical" evidence="1">
    <location>
        <begin position="31"/>
        <end position="50"/>
    </location>
</feature>
<proteinExistence type="predicted"/>
<keyword evidence="1" id="KW-0812">Transmembrane</keyword>
<dbReference type="EMBL" id="CAJOBC010091864">
    <property type="protein sequence ID" value="CAF4404559.1"/>
    <property type="molecule type" value="Genomic_DNA"/>
</dbReference>
<dbReference type="Proteomes" id="UP000663829">
    <property type="component" value="Unassembled WGS sequence"/>
</dbReference>
<gene>
    <name evidence="2" type="ORF">GPM918_LOCUS38797</name>
    <name evidence="3" type="ORF">SRO942_LOCUS39645</name>
</gene>
<name>A0A815WIN7_9BILA</name>
<evidence type="ECO:0000313" key="2">
    <source>
        <dbReference type="EMBL" id="CAF1543995.1"/>
    </source>
</evidence>
<keyword evidence="1" id="KW-0472">Membrane</keyword>
<organism evidence="2 4">
    <name type="scientific">Didymodactylos carnosus</name>
    <dbReference type="NCBI Taxonomy" id="1234261"/>
    <lineage>
        <taxon>Eukaryota</taxon>
        <taxon>Metazoa</taxon>
        <taxon>Spiralia</taxon>
        <taxon>Gnathifera</taxon>
        <taxon>Rotifera</taxon>
        <taxon>Eurotatoria</taxon>
        <taxon>Bdelloidea</taxon>
        <taxon>Philodinida</taxon>
        <taxon>Philodinidae</taxon>
        <taxon>Didymodactylos</taxon>
    </lineage>
</organism>
<evidence type="ECO:0000256" key="1">
    <source>
        <dbReference type="SAM" id="Phobius"/>
    </source>
</evidence>
<accession>A0A815WIN7</accession>
<evidence type="ECO:0000313" key="3">
    <source>
        <dbReference type="EMBL" id="CAF4404559.1"/>
    </source>
</evidence>
<evidence type="ECO:0000313" key="4">
    <source>
        <dbReference type="Proteomes" id="UP000663829"/>
    </source>
</evidence>
<sequence length="144" mass="17049">MNTESSYRAEQVTTKPATKKEKYFKLTFHELLTILCAATVPIAIGIYTTITTDRQRQAAEERRQFDLKQATELQQQQIHNDFIDNIYTLHRDGKLNEISKPWAFAKACYRAAHRQWDPVRKAHVLQFLKERVDWETTMHNRLRS</sequence>
<keyword evidence="1" id="KW-1133">Transmembrane helix</keyword>
<keyword evidence="4" id="KW-1185">Reference proteome</keyword>
<reference evidence="2" key="1">
    <citation type="submission" date="2021-02" db="EMBL/GenBank/DDBJ databases">
        <authorList>
            <person name="Nowell W R."/>
        </authorList>
    </citation>
    <scope>NUCLEOTIDE SEQUENCE</scope>
</reference>
<dbReference type="Proteomes" id="UP000681722">
    <property type="component" value="Unassembled WGS sequence"/>
</dbReference>
<protein>
    <submittedName>
        <fullName evidence="2">Uncharacterized protein</fullName>
    </submittedName>
</protein>
<dbReference type="EMBL" id="CAJNOQ010026214">
    <property type="protein sequence ID" value="CAF1543995.1"/>
    <property type="molecule type" value="Genomic_DNA"/>
</dbReference>